<dbReference type="EMBL" id="CAIX01000270">
    <property type="protein sequence ID" value="CCI49059.1"/>
    <property type="molecule type" value="Genomic_DNA"/>
</dbReference>
<keyword evidence="3" id="KW-1185">Reference proteome</keyword>
<sequence>MTNTPRFLRCLAFLGLLCNFMEAKGQTTSSVHVMCLSLAIYGRMMVYTWQRSKHELLSKL</sequence>
<accession>A0A024GQ90</accession>
<evidence type="ECO:0000256" key="1">
    <source>
        <dbReference type="SAM" id="SignalP"/>
    </source>
</evidence>
<feature type="chain" id="PRO_5001529618" evidence="1">
    <location>
        <begin position="26"/>
        <end position="60"/>
    </location>
</feature>
<dbReference type="AlphaFoldDB" id="A0A024GQ90"/>
<gene>
    <name evidence="2" type="ORF">BN9_103130</name>
</gene>
<dbReference type="InParanoid" id="A0A024GQ90"/>
<evidence type="ECO:0000313" key="3">
    <source>
        <dbReference type="Proteomes" id="UP000053237"/>
    </source>
</evidence>
<comment type="caution">
    <text evidence="2">The sequence shown here is derived from an EMBL/GenBank/DDBJ whole genome shotgun (WGS) entry which is preliminary data.</text>
</comment>
<evidence type="ECO:0000313" key="2">
    <source>
        <dbReference type="EMBL" id="CCI49059.1"/>
    </source>
</evidence>
<reference evidence="2 3" key="1">
    <citation type="submission" date="2012-05" db="EMBL/GenBank/DDBJ databases">
        <title>Recombination and specialization in a pathogen metapopulation.</title>
        <authorList>
            <person name="Gardiner A."/>
            <person name="Kemen E."/>
            <person name="Schultz-Larsen T."/>
            <person name="MacLean D."/>
            <person name="Van Oosterhout C."/>
            <person name="Jones J.D.G."/>
        </authorList>
    </citation>
    <scope>NUCLEOTIDE SEQUENCE [LARGE SCALE GENOMIC DNA]</scope>
    <source>
        <strain evidence="2 3">Ac Nc2</strain>
    </source>
</reference>
<proteinExistence type="predicted"/>
<organism evidence="2 3">
    <name type="scientific">Albugo candida</name>
    <dbReference type="NCBI Taxonomy" id="65357"/>
    <lineage>
        <taxon>Eukaryota</taxon>
        <taxon>Sar</taxon>
        <taxon>Stramenopiles</taxon>
        <taxon>Oomycota</taxon>
        <taxon>Peronosporomycetes</taxon>
        <taxon>Albuginales</taxon>
        <taxon>Albuginaceae</taxon>
        <taxon>Albugo</taxon>
    </lineage>
</organism>
<protein>
    <submittedName>
        <fullName evidence="2">Uncharacterized protein</fullName>
    </submittedName>
</protein>
<name>A0A024GQ90_9STRA</name>
<keyword evidence="1" id="KW-0732">Signal</keyword>
<dbReference type="Proteomes" id="UP000053237">
    <property type="component" value="Unassembled WGS sequence"/>
</dbReference>
<feature type="signal peptide" evidence="1">
    <location>
        <begin position="1"/>
        <end position="25"/>
    </location>
</feature>